<dbReference type="PANTHER" id="PTHR45755">
    <property type="match status" value="1"/>
</dbReference>
<feature type="compositionally biased region" description="Basic residues" evidence="20">
    <location>
        <begin position="567"/>
        <end position="598"/>
    </location>
</feature>
<dbReference type="InterPro" id="IPR002524">
    <property type="entry name" value="Cation_efflux"/>
</dbReference>
<feature type="transmembrane region" description="Helical" evidence="19">
    <location>
        <begin position="185"/>
        <end position="212"/>
    </location>
</feature>
<keyword evidence="23" id="KW-1185">Reference proteome</keyword>
<dbReference type="FunCoup" id="A0A669BKX9">
    <property type="interactions" value="458"/>
</dbReference>
<dbReference type="AlphaFoldDB" id="A0A669BKX9"/>
<evidence type="ECO:0000256" key="7">
    <source>
        <dbReference type="ARBA" id="ARBA00022449"/>
    </source>
</evidence>
<keyword evidence="6 19" id="KW-0813">Transport</keyword>
<feature type="transmembrane region" description="Helical" evidence="19">
    <location>
        <begin position="629"/>
        <end position="658"/>
    </location>
</feature>
<evidence type="ECO:0000313" key="23">
    <source>
        <dbReference type="Proteomes" id="UP000005207"/>
    </source>
</evidence>
<evidence type="ECO:0000256" key="16">
    <source>
        <dbReference type="ARBA" id="ARBA00023329"/>
    </source>
</evidence>
<dbReference type="GO" id="GO:1904257">
    <property type="term" value="P:zinc ion import into Golgi lumen"/>
    <property type="evidence" value="ECO:0007669"/>
    <property type="project" value="TreeGrafter"/>
</dbReference>
<evidence type="ECO:0000256" key="20">
    <source>
        <dbReference type="SAM" id="MobiDB-lite"/>
    </source>
</evidence>
<dbReference type="NCBIfam" id="TIGR01297">
    <property type="entry name" value="CDF"/>
    <property type="match status" value="1"/>
</dbReference>
<dbReference type="InterPro" id="IPR045316">
    <property type="entry name" value="Msc2-like"/>
</dbReference>
<dbReference type="GO" id="GO:0046872">
    <property type="term" value="F:metal ion binding"/>
    <property type="evidence" value="ECO:0007669"/>
    <property type="project" value="UniProtKB-KW"/>
</dbReference>
<comment type="similarity">
    <text evidence="5 19">Belongs to the cation diffusion facilitator (CDF) transporter (TC 2.A.4) family. SLC30A subfamily.</text>
</comment>
<evidence type="ECO:0000256" key="15">
    <source>
        <dbReference type="ARBA" id="ARBA00023136"/>
    </source>
</evidence>
<feature type="transmembrane region" description="Helical" evidence="19">
    <location>
        <begin position="55"/>
        <end position="73"/>
    </location>
</feature>
<feature type="transmembrane region" description="Helical" evidence="19">
    <location>
        <begin position="148"/>
        <end position="165"/>
    </location>
</feature>
<evidence type="ECO:0000256" key="14">
    <source>
        <dbReference type="ARBA" id="ARBA00023065"/>
    </source>
</evidence>
<dbReference type="SUPFAM" id="SSF161111">
    <property type="entry name" value="Cation efflux protein transmembrane domain-like"/>
    <property type="match status" value="1"/>
</dbReference>
<comment type="function">
    <text evidence="19">Functions as a zinc transporter.</text>
</comment>
<keyword evidence="9" id="KW-0479">Metal-binding</keyword>
<evidence type="ECO:0000256" key="10">
    <source>
        <dbReference type="ARBA" id="ARBA00022833"/>
    </source>
</evidence>
<organism evidence="22 23">
    <name type="scientific">Oreochromis niloticus</name>
    <name type="common">Nile tilapia</name>
    <name type="synonym">Tilapia nilotica</name>
    <dbReference type="NCBI Taxonomy" id="8128"/>
    <lineage>
        <taxon>Eukaryota</taxon>
        <taxon>Metazoa</taxon>
        <taxon>Chordata</taxon>
        <taxon>Craniata</taxon>
        <taxon>Vertebrata</taxon>
        <taxon>Euteleostomi</taxon>
        <taxon>Actinopterygii</taxon>
        <taxon>Neopterygii</taxon>
        <taxon>Teleostei</taxon>
        <taxon>Neoteleostei</taxon>
        <taxon>Acanthomorphata</taxon>
        <taxon>Ovalentaria</taxon>
        <taxon>Cichlomorphae</taxon>
        <taxon>Cichliformes</taxon>
        <taxon>Cichlidae</taxon>
        <taxon>African cichlids</taxon>
        <taxon>Pseudocrenilabrinae</taxon>
        <taxon>Oreochromini</taxon>
        <taxon>Oreochromis</taxon>
    </lineage>
</organism>
<dbReference type="Ensembl" id="ENSONIT00000041325.1">
    <property type="protein sequence ID" value="ENSONIP00000036027.1"/>
    <property type="gene ID" value="ENSONIG00000012822.2"/>
</dbReference>
<dbReference type="Pfam" id="PF01545">
    <property type="entry name" value="Cation_efflux"/>
    <property type="match status" value="1"/>
</dbReference>
<evidence type="ECO:0000256" key="5">
    <source>
        <dbReference type="ARBA" id="ARBA00008873"/>
    </source>
</evidence>
<evidence type="ECO:0000256" key="13">
    <source>
        <dbReference type="ARBA" id="ARBA00023034"/>
    </source>
</evidence>
<evidence type="ECO:0000256" key="12">
    <source>
        <dbReference type="ARBA" id="ARBA00022989"/>
    </source>
</evidence>
<dbReference type="PANTHER" id="PTHR45755:SF1">
    <property type="entry name" value="PROTON-COUPLED ZINC ANTIPORTER SLC30A5"/>
    <property type="match status" value="1"/>
</dbReference>
<keyword evidence="14 19" id="KW-0406">Ion transport</keyword>
<protein>
    <recommendedName>
        <fullName evidence="19">Zinc transporter</fullName>
    </recommendedName>
</protein>
<keyword evidence="10" id="KW-0862">Zinc</keyword>
<name>A0A669BKX9_ORENI</name>
<dbReference type="OMA" id="NHLFYHF"/>
<proteinExistence type="inferred from homology"/>
<dbReference type="InParanoid" id="A0A669BKX9"/>
<feature type="transmembrane region" description="Helical" evidence="19">
    <location>
        <begin position="94"/>
        <end position="111"/>
    </location>
</feature>
<keyword evidence="12 19" id="KW-1133">Transmembrane helix</keyword>
<accession>A0A669BKX9</accession>
<dbReference type="GO" id="GO:0006882">
    <property type="term" value="P:intracellular zinc ion homeostasis"/>
    <property type="evidence" value="ECO:0007669"/>
    <property type="project" value="InterPro"/>
</dbReference>
<reference evidence="22" key="2">
    <citation type="submission" date="2025-08" db="UniProtKB">
        <authorList>
            <consortium name="Ensembl"/>
        </authorList>
    </citation>
    <scope>IDENTIFICATION</scope>
</reference>
<feature type="transmembrane region" description="Helical" evidence="19">
    <location>
        <begin position="266"/>
        <end position="288"/>
    </location>
</feature>
<evidence type="ECO:0000256" key="2">
    <source>
        <dbReference type="ARBA" id="ARBA00004205"/>
    </source>
</evidence>
<comment type="subunit">
    <text evidence="17">Heterodimer with SLC30A6/ZNT6; form a functional zinc ion transmembrane transporter.</text>
</comment>
<feature type="region of interest" description="Disordered" evidence="20">
    <location>
        <begin position="545"/>
        <end position="601"/>
    </location>
</feature>
<keyword evidence="8 19" id="KW-0812">Transmembrane</keyword>
<evidence type="ECO:0000256" key="4">
    <source>
        <dbReference type="ARBA" id="ARBA00004638"/>
    </source>
</evidence>
<dbReference type="InterPro" id="IPR058533">
    <property type="entry name" value="Cation_efflux_TM"/>
</dbReference>
<keyword evidence="15 19" id="KW-0472">Membrane</keyword>
<dbReference type="GO" id="GO:0010043">
    <property type="term" value="P:response to zinc ion"/>
    <property type="evidence" value="ECO:0007669"/>
    <property type="project" value="Ensembl"/>
</dbReference>
<comment type="subcellular location">
    <subcellularLocation>
        <location evidence="3">Cytoplasmic vesicle</location>
        <location evidence="3">COPII-coated vesicle membrane</location>
        <topology evidence="3">Multi-pass membrane protein</topology>
    </subcellularLocation>
    <subcellularLocation>
        <location evidence="4">Cytoplasmic vesicle</location>
        <location evidence="4">Secretory vesicle membrane</location>
        <topology evidence="4">Multi-pass membrane protein</topology>
    </subcellularLocation>
    <subcellularLocation>
        <location evidence="2">Golgi apparatus</location>
        <location evidence="2">Golgi stack membrane</location>
        <topology evidence="2">Multi-pass membrane protein</topology>
    </subcellularLocation>
    <subcellularLocation>
        <location evidence="1 19">Golgi apparatus</location>
        <location evidence="1 19">trans-Golgi network membrane</location>
        <topology evidence="1 19">Multi-pass membrane protein</topology>
    </subcellularLocation>
</comment>
<feature type="domain" description="Cation efflux protein transmembrane" evidence="21">
    <location>
        <begin position="415"/>
        <end position="694"/>
    </location>
</feature>
<sequence length="810" mass="89001">MEEKYSSNVLSGGQLGMVEVPDSRLTRYIVLLVISKVLKALGIFESYDILKVVHIVQFIFILKLGSAVFLLFFQKPFSSGKVISKRQWIKLLKHAVFSCVISLLGFFGLTLCGPLRTLLLFEHSDVVVIALLGVLFTNSGGGPSKTRGAAFFIIAVICLLLFDNDDLMAKMAEHPEGHHDSALTHFLYTVISFLGVADHKGGVVLLVASLCLKVGFHTVSRKLSVEIGGAKRLYALDNLVSALVLLPWVIVLSATTESKVESWSSLVLPFGMIIFSVMILEFYVEAICSAKMEMPRCARYGALALFFSALLLANFWTHPLTDQLRSMSKPAHYGSTEHVLSGGVLVSAIFFIMSSNILSSPSKKGQKGTLVGYSPEGTPLYNFMGDALQHTSQSLPRFIKDSLKQILEEYDSRQIFYFLCLNLAFTFVELFYGVWTNSLGLISDGFHMLFDCSALVLGLFAALMTRWKATRIFSYGYGRVEILSGFINGLFLMVIAFFVFVESVTRLLDPPNINTDMLTPVSVGGLLVNLVGICAFSHAHSHGGKSCSSHDHGHSHHGHSHSEHSHGGHGHSHGGHGHSHGGHGHSHGGHGHGGHGHSHGSGGMNANMRGVCLRTWSVVRNIKLDKVMILIYFSPGVFLHVLADTLGSVGVIISTILIRQFGWLIADPICSLFIATLIFLSVIPLLKDSCEVLLLRTPPEHEKDLNNALEKIEKIEGVLSYRDPHFWRHSANMIAGTIHLQVMSDVVEQRIIQQVTAILKEAGVNNLSVQVEKEAYFQHMSGLSTGFHEVLAMTQQMESMKYLNDGTCIM</sequence>
<dbReference type="GO" id="GO:0032580">
    <property type="term" value="C:Golgi cisterna membrane"/>
    <property type="evidence" value="ECO:0007669"/>
    <property type="project" value="UniProtKB-SubCell"/>
</dbReference>
<feature type="transmembrane region" description="Helical" evidence="19">
    <location>
        <begin position="517"/>
        <end position="536"/>
    </location>
</feature>
<evidence type="ECO:0000256" key="3">
    <source>
        <dbReference type="ARBA" id="ARBA00004557"/>
    </source>
</evidence>
<dbReference type="GeneTree" id="ENSGT00940000155754"/>
<feature type="transmembrane region" description="Helical" evidence="19">
    <location>
        <begin position="338"/>
        <end position="358"/>
    </location>
</feature>
<evidence type="ECO:0000256" key="17">
    <source>
        <dbReference type="ARBA" id="ARBA00038531"/>
    </source>
</evidence>
<gene>
    <name evidence="22" type="primary">SLC30A5</name>
    <name evidence="22" type="synonym">slc30a5</name>
</gene>
<evidence type="ECO:0000256" key="18">
    <source>
        <dbReference type="ARBA" id="ARBA00048349"/>
    </source>
</evidence>
<evidence type="ECO:0000259" key="21">
    <source>
        <dbReference type="Pfam" id="PF01545"/>
    </source>
</evidence>
<comment type="catalytic activity">
    <reaction evidence="18">
        <text>Zn(2+)(in) + 2 H(+)(out) = Zn(2+)(out) + 2 H(+)(in)</text>
        <dbReference type="Rhea" id="RHEA:72627"/>
        <dbReference type="ChEBI" id="CHEBI:15378"/>
        <dbReference type="ChEBI" id="CHEBI:29105"/>
    </reaction>
</comment>
<reference evidence="23" key="1">
    <citation type="submission" date="2012-01" db="EMBL/GenBank/DDBJ databases">
        <title>The Genome Sequence of Oreochromis niloticus (Nile Tilapia).</title>
        <authorList>
            <consortium name="Broad Institute Genome Assembly Team"/>
            <consortium name="Broad Institute Sequencing Platform"/>
            <person name="Di Palma F."/>
            <person name="Johnson J."/>
            <person name="Lander E.S."/>
            <person name="Lindblad-Toh K."/>
        </authorList>
    </citation>
    <scope>NUCLEOTIDE SEQUENCE [LARGE SCALE GENOMIC DNA]</scope>
</reference>
<evidence type="ECO:0000256" key="6">
    <source>
        <dbReference type="ARBA" id="ARBA00022448"/>
    </source>
</evidence>
<feature type="transmembrane region" description="Helical" evidence="19">
    <location>
        <begin position="485"/>
        <end position="505"/>
    </location>
</feature>
<keyword evidence="11" id="KW-0864">Zinc transport</keyword>
<reference evidence="22" key="3">
    <citation type="submission" date="2025-09" db="UniProtKB">
        <authorList>
            <consortium name="Ensembl"/>
        </authorList>
    </citation>
    <scope>IDENTIFICATION</scope>
</reference>
<feature type="transmembrane region" description="Helical" evidence="19">
    <location>
        <begin position="664"/>
        <end position="686"/>
    </location>
</feature>
<dbReference type="InterPro" id="IPR027469">
    <property type="entry name" value="Cation_efflux_TMD_sf"/>
</dbReference>
<evidence type="ECO:0000256" key="9">
    <source>
        <dbReference type="ARBA" id="ARBA00022723"/>
    </source>
</evidence>
<keyword evidence="13 19" id="KW-0333">Golgi apparatus</keyword>
<evidence type="ECO:0000256" key="8">
    <source>
        <dbReference type="ARBA" id="ARBA00022692"/>
    </source>
</evidence>
<evidence type="ECO:0000313" key="22">
    <source>
        <dbReference type="Ensembl" id="ENSONIP00000036027.1"/>
    </source>
</evidence>
<evidence type="ECO:0000256" key="19">
    <source>
        <dbReference type="RuleBase" id="RU369017"/>
    </source>
</evidence>
<dbReference type="Gene3D" id="1.20.1510.10">
    <property type="entry name" value="Cation efflux protein transmembrane domain"/>
    <property type="match status" value="1"/>
</dbReference>
<dbReference type="GO" id="GO:0005385">
    <property type="term" value="F:zinc ion transmembrane transporter activity"/>
    <property type="evidence" value="ECO:0007669"/>
    <property type="project" value="UniProtKB-UniRule"/>
</dbReference>
<dbReference type="GO" id="GO:0012507">
    <property type="term" value="C:ER to Golgi transport vesicle membrane"/>
    <property type="evidence" value="ECO:0007669"/>
    <property type="project" value="UniProtKB-SubCell"/>
</dbReference>
<dbReference type="GO" id="GO:0015297">
    <property type="term" value="F:antiporter activity"/>
    <property type="evidence" value="ECO:0007669"/>
    <property type="project" value="UniProtKB-KW"/>
</dbReference>
<evidence type="ECO:0000256" key="1">
    <source>
        <dbReference type="ARBA" id="ARBA00004166"/>
    </source>
</evidence>
<keyword evidence="16" id="KW-0968">Cytoplasmic vesicle</keyword>
<feature type="transmembrane region" description="Helical" evidence="19">
    <location>
        <begin position="446"/>
        <end position="464"/>
    </location>
</feature>
<feature type="transmembrane region" description="Helical" evidence="19">
    <location>
        <begin position="415"/>
        <end position="434"/>
    </location>
</feature>
<evidence type="ECO:0000256" key="11">
    <source>
        <dbReference type="ARBA" id="ARBA00022906"/>
    </source>
</evidence>
<keyword evidence="7" id="KW-0050">Antiport</keyword>
<dbReference type="Proteomes" id="UP000005207">
    <property type="component" value="Linkage group LG7"/>
</dbReference>
<feature type="transmembrane region" description="Helical" evidence="19">
    <location>
        <begin position="300"/>
        <end position="318"/>
    </location>
</feature>
<feature type="transmembrane region" description="Helical" evidence="19">
    <location>
        <begin position="233"/>
        <end position="254"/>
    </location>
</feature>